<organism evidence="1 2">
    <name type="scientific">Panagrolaimus sp. JU765</name>
    <dbReference type="NCBI Taxonomy" id="591449"/>
    <lineage>
        <taxon>Eukaryota</taxon>
        <taxon>Metazoa</taxon>
        <taxon>Ecdysozoa</taxon>
        <taxon>Nematoda</taxon>
        <taxon>Chromadorea</taxon>
        <taxon>Rhabditida</taxon>
        <taxon>Tylenchina</taxon>
        <taxon>Panagrolaimomorpha</taxon>
        <taxon>Panagrolaimoidea</taxon>
        <taxon>Panagrolaimidae</taxon>
        <taxon>Panagrolaimus</taxon>
    </lineage>
</organism>
<evidence type="ECO:0000313" key="2">
    <source>
        <dbReference type="WBParaSite" id="JU765_v2.g16656.t1"/>
    </source>
</evidence>
<accession>A0AC34QII7</accession>
<proteinExistence type="predicted"/>
<reference evidence="2" key="1">
    <citation type="submission" date="2022-11" db="UniProtKB">
        <authorList>
            <consortium name="WormBaseParasite"/>
        </authorList>
    </citation>
    <scope>IDENTIFICATION</scope>
</reference>
<sequence length="118" mass="13261">MSSKLDEIPNVEIDGSGKFKYIQIKVKEKETGNTKIIVRGYSHCPYHADILDEVKTQYKGLFGFTCPGGGRIEHDANAKTIFIYGFSQAYGQPDHSVAANLLKEKYPDYKITFSNDGY</sequence>
<name>A0AC34QII7_9BILA</name>
<evidence type="ECO:0000313" key="1">
    <source>
        <dbReference type="Proteomes" id="UP000887576"/>
    </source>
</evidence>
<protein>
    <submittedName>
        <fullName evidence="2">14 kDa phosphohistidine phosphatase</fullName>
    </submittedName>
</protein>
<dbReference type="Proteomes" id="UP000887576">
    <property type="component" value="Unplaced"/>
</dbReference>
<dbReference type="WBParaSite" id="JU765_v2.g16656.t1">
    <property type="protein sequence ID" value="JU765_v2.g16656.t1"/>
    <property type="gene ID" value="JU765_v2.g16656"/>
</dbReference>